<feature type="domain" description="FecR protein" evidence="2">
    <location>
        <begin position="122"/>
        <end position="214"/>
    </location>
</feature>
<comment type="caution">
    <text evidence="4">The sequence shown here is derived from an EMBL/GenBank/DDBJ whole genome shotgun (WGS) entry which is preliminary data.</text>
</comment>
<feature type="transmembrane region" description="Helical" evidence="1">
    <location>
        <begin position="88"/>
        <end position="107"/>
    </location>
</feature>
<dbReference type="RefSeq" id="WP_021644954.1">
    <property type="nucleotide sequence ID" value="NZ_KE993091.1"/>
</dbReference>
<proteinExistence type="predicted"/>
<dbReference type="EMBL" id="AWSV01000085">
    <property type="protein sequence ID" value="ERI85603.1"/>
    <property type="molecule type" value="Genomic_DNA"/>
</dbReference>
<dbReference type="InterPro" id="IPR006860">
    <property type="entry name" value="FecR"/>
</dbReference>
<dbReference type="Pfam" id="PF04773">
    <property type="entry name" value="FecR"/>
    <property type="match status" value="1"/>
</dbReference>
<dbReference type="HOGENOM" id="CLU_050192_2_3_10"/>
<dbReference type="PATRIC" id="fig|1321819.3.peg.1416"/>
<dbReference type="PANTHER" id="PTHR30273">
    <property type="entry name" value="PERIPLASMIC SIGNAL SENSOR AND SIGMA FACTOR ACTIVATOR FECR-RELATED"/>
    <property type="match status" value="1"/>
</dbReference>
<dbReference type="GO" id="GO:0016989">
    <property type="term" value="F:sigma factor antagonist activity"/>
    <property type="evidence" value="ECO:0007669"/>
    <property type="project" value="TreeGrafter"/>
</dbReference>
<dbReference type="FunFam" id="2.60.120.1440:FF:000001">
    <property type="entry name" value="Putative anti-sigma factor"/>
    <property type="match status" value="1"/>
</dbReference>
<name>U2CNF9_9BACE</name>
<organism evidence="4 5">
    <name type="scientific">Bacteroides pyogenes F0041</name>
    <dbReference type="NCBI Taxonomy" id="1321819"/>
    <lineage>
        <taxon>Bacteria</taxon>
        <taxon>Pseudomonadati</taxon>
        <taxon>Bacteroidota</taxon>
        <taxon>Bacteroidia</taxon>
        <taxon>Bacteroidales</taxon>
        <taxon>Bacteroidaceae</taxon>
        <taxon>Bacteroides</taxon>
    </lineage>
</organism>
<evidence type="ECO:0000313" key="4">
    <source>
        <dbReference type="EMBL" id="ERI85603.1"/>
    </source>
</evidence>
<evidence type="ECO:0000313" key="5">
    <source>
        <dbReference type="Proteomes" id="UP000016496"/>
    </source>
</evidence>
<reference evidence="4 5" key="1">
    <citation type="submission" date="2013-08" db="EMBL/GenBank/DDBJ databases">
        <authorList>
            <person name="Weinstock G."/>
            <person name="Sodergren E."/>
            <person name="Wylie T."/>
            <person name="Fulton L."/>
            <person name="Fulton R."/>
            <person name="Fronick C."/>
            <person name="O'Laughlin M."/>
            <person name="Godfrey J."/>
            <person name="Miner T."/>
            <person name="Herter B."/>
            <person name="Appelbaum E."/>
            <person name="Cordes M."/>
            <person name="Lek S."/>
            <person name="Wollam A."/>
            <person name="Pepin K.H."/>
            <person name="Palsikar V.B."/>
            <person name="Mitreva M."/>
            <person name="Wilson R.K."/>
        </authorList>
    </citation>
    <scope>NUCLEOTIDE SEQUENCE [LARGE SCALE GENOMIC DNA]</scope>
    <source>
        <strain evidence="4 5">F0041</strain>
    </source>
</reference>
<dbReference type="Gene3D" id="2.60.120.1440">
    <property type="match status" value="1"/>
</dbReference>
<keyword evidence="1" id="KW-0472">Membrane</keyword>
<evidence type="ECO:0000259" key="2">
    <source>
        <dbReference type="Pfam" id="PF04773"/>
    </source>
</evidence>
<keyword evidence="1" id="KW-0812">Transmembrane</keyword>
<dbReference type="Pfam" id="PF16344">
    <property type="entry name" value="FecR_C"/>
    <property type="match status" value="1"/>
</dbReference>
<dbReference type="PANTHER" id="PTHR30273:SF2">
    <property type="entry name" value="PROTEIN FECR"/>
    <property type="match status" value="1"/>
</dbReference>
<dbReference type="Proteomes" id="UP000016496">
    <property type="component" value="Unassembled WGS sequence"/>
</dbReference>
<evidence type="ECO:0000256" key="1">
    <source>
        <dbReference type="SAM" id="Phobius"/>
    </source>
</evidence>
<dbReference type="Gene3D" id="3.55.50.30">
    <property type="match status" value="1"/>
</dbReference>
<dbReference type="PIRSF" id="PIRSF018266">
    <property type="entry name" value="FecR"/>
    <property type="match status" value="1"/>
</dbReference>
<gene>
    <name evidence="4" type="ORF">HMPREF1981_01539</name>
</gene>
<dbReference type="OrthoDB" id="783402at2"/>
<evidence type="ECO:0000259" key="3">
    <source>
        <dbReference type="Pfam" id="PF16344"/>
    </source>
</evidence>
<feature type="domain" description="Protein FecR C-terminal" evidence="3">
    <location>
        <begin position="259"/>
        <end position="328"/>
    </location>
</feature>
<sequence length="334" mass="37792">MKDYVQKIIRAFATSRHDRKLTAEIHRWLVDETHADEKEAALYDLWEETEATKDASTRASLSKVYERLGVNERHATASNTFSIRRFRWYAAAAVVLLAVSISGTFLLTKNMYSEIAMVEQFTPAGDMEVIELPDGSAVQTNSGTLLLYPEAFKGNTRTVYLIGEANFKVKKNPDRPFVVKSGTMAVTALGTEFNVSAYPENEKMIATLIRGKVKVDCNNGAESYILNPAQQVVYYSSTKQSTLGEADLEDVTAWQRGMFVFRGCTVKEVLSTLERRYAVTFQYNASSFNDDRYNFRFREKSDIGDIMAIIREVVGGFTYKMEGDTCYIKSDKRK</sequence>
<keyword evidence="1" id="KW-1133">Transmembrane helix</keyword>
<accession>U2CNF9</accession>
<dbReference type="InterPro" id="IPR012373">
    <property type="entry name" value="Ferrdict_sens_TM"/>
</dbReference>
<protein>
    <submittedName>
        <fullName evidence="4">Sigma factor regulatory protein, FecR/PupR family</fullName>
    </submittedName>
</protein>
<dbReference type="AlphaFoldDB" id="U2CNF9"/>
<dbReference type="InterPro" id="IPR032508">
    <property type="entry name" value="FecR_C"/>
</dbReference>